<reference evidence="7" key="1">
    <citation type="submission" date="2019-10" db="EMBL/GenBank/DDBJ databases">
        <title>The sequence and de novo assembly of the wild yak genome.</title>
        <authorList>
            <person name="Liu Y."/>
        </authorList>
    </citation>
    <scope>NUCLEOTIDE SEQUENCE [LARGE SCALE GENOMIC DNA]</scope>
    <source>
        <strain evidence="7">WY2019</strain>
    </source>
</reference>
<feature type="domain" description="Initiation factor eIF2 gamma C-terminal" evidence="6">
    <location>
        <begin position="175"/>
        <end position="240"/>
    </location>
</feature>
<evidence type="ECO:0000259" key="6">
    <source>
        <dbReference type="Pfam" id="PF09173"/>
    </source>
</evidence>
<keyword evidence="2" id="KW-0547">Nucleotide-binding</keyword>
<dbReference type="GO" id="GO:0001731">
    <property type="term" value="P:formation of translation preinitiation complex"/>
    <property type="evidence" value="ECO:0007669"/>
    <property type="project" value="TreeGrafter"/>
</dbReference>
<dbReference type="SUPFAM" id="SSF50465">
    <property type="entry name" value="EF-Tu/eEF-1alpha/eIF2-gamma C-terminal domain"/>
    <property type="match status" value="1"/>
</dbReference>
<dbReference type="GO" id="GO:0000049">
    <property type="term" value="F:tRNA binding"/>
    <property type="evidence" value="ECO:0007669"/>
    <property type="project" value="TreeGrafter"/>
</dbReference>
<dbReference type="AlphaFoldDB" id="A0A6B0RQU2"/>
<dbReference type="Proteomes" id="UP000322234">
    <property type="component" value="Unassembled WGS sequence"/>
</dbReference>
<proteinExistence type="predicted"/>
<evidence type="ECO:0000256" key="2">
    <source>
        <dbReference type="ARBA" id="ARBA00022741"/>
    </source>
</evidence>
<organism evidence="7 8">
    <name type="scientific">Bos mutus</name>
    <name type="common">wild yak</name>
    <dbReference type="NCBI Taxonomy" id="72004"/>
    <lineage>
        <taxon>Eukaryota</taxon>
        <taxon>Metazoa</taxon>
        <taxon>Chordata</taxon>
        <taxon>Craniata</taxon>
        <taxon>Vertebrata</taxon>
        <taxon>Euteleostomi</taxon>
        <taxon>Mammalia</taxon>
        <taxon>Eutheria</taxon>
        <taxon>Laurasiatheria</taxon>
        <taxon>Artiodactyla</taxon>
        <taxon>Ruminantia</taxon>
        <taxon>Pecora</taxon>
        <taxon>Bovidae</taxon>
        <taxon>Bovinae</taxon>
        <taxon>Bos</taxon>
    </lineage>
</organism>
<dbReference type="Gene3D" id="2.40.30.10">
    <property type="entry name" value="Translation factors"/>
    <property type="match status" value="1"/>
</dbReference>
<name>A0A6B0RQU2_9CETA</name>
<keyword evidence="1" id="KW-0396">Initiation factor</keyword>
<evidence type="ECO:0000256" key="3">
    <source>
        <dbReference type="ARBA" id="ARBA00022917"/>
    </source>
</evidence>
<dbReference type="GO" id="GO:0003743">
    <property type="term" value="F:translation initiation factor activity"/>
    <property type="evidence" value="ECO:0007669"/>
    <property type="project" value="UniProtKB-KW"/>
</dbReference>
<evidence type="ECO:0000313" key="8">
    <source>
        <dbReference type="Proteomes" id="UP000322234"/>
    </source>
</evidence>
<dbReference type="PANTHER" id="PTHR42854">
    <property type="entry name" value="EUKARYOTIC TRANSLATION INITIATION FACTOR 2 SUBUNIT 3 FAMILY MEMBER"/>
    <property type="match status" value="1"/>
</dbReference>
<dbReference type="GO" id="GO:0005525">
    <property type="term" value="F:GTP binding"/>
    <property type="evidence" value="ECO:0007669"/>
    <property type="project" value="UniProtKB-KW"/>
</dbReference>
<dbReference type="Pfam" id="PF09173">
    <property type="entry name" value="eIF2_C"/>
    <property type="match status" value="1"/>
</dbReference>
<dbReference type="PANTHER" id="PTHR42854:SF3">
    <property type="entry name" value="EUKARYOTIC TRANSLATION INITIATION FACTOR 2 SUBUNIT 3-RELATED"/>
    <property type="match status" value="1"/>
</dbReference>
<keyword evidence="4" id="KW-0342">GTP-binding</keyword>
<dbReference type="GO" id="GO:0005829">
    <property type="term" value="C:cytosol"/>
    <property type="evidence" value="ECO:0007669"/>
    <property type="project" value="TreeGrafter"/>
</dbReference>
<evidence type="ECO:0000256" key="4">
    <source>
        <dbReference type="ARBA" id="ARBA00023134"/>
    </source>
</evidence>
<protein>
    <recommendedName>
        <fullName evidence="6">Initiation factor eIF2 gamma C-terminal domain-containing protein</fullName>
    </recommendedName>
</protein>
<dbReference type="EMBL" id="VBQZ03000071">
    <property type="protein sequence ID" value="MXQ91411.1"/>
    <property type="molecule type" value="Genomic_DNA"/>
</dbReference>
<accession>A0A6B0RQU2</accession>
<dbReference type="InterPro" id="IPR050543">
    <property type="entry name" value="eIF2G"/>
</dbReference>
<dbReference type="InterPro" id="IPR015256">
    <property type="entry name" value="eIF2g_C"/>
</dbReference>
<keyword evidence="3" id="KW-0648">Protein biosynthesis</keyword>
<comment type="subunit">
    <text evidence="5">Eukaryotic translation initiation factor 2 eIF2 is a heterotrimeric complex composed of an alpha (EIF2S1), a beta (EIF2S2) and a gamma (EIF2S3) chain. eIF2 is member of the 43S pre-initiation complex (43S PIC). Interacts (via C-terminus) with CDC123; the interaction is direct.</text>
</comment>
<dbReference type="GO" id="GO:0005850">
    <property type="term" value="C:eukaryotic translation initiation factor 2 complex"/>
    <property type="evidence" value="ECO:0007669"/>
    <property type="project" value="TreeGrafter"/>
</dbReference>
<keyword evidence="8" id="KW-1185">Reference proteome</keyword>
<dbReference type="InterPro" id="IPR009001">
    <property type="entry name" value="Transl_elong_EF1A/Init_IF2_C"/>
</dbReference>
<sequence length="256" mass="28320">MSLYIKASVALLALLPIMEITSIFPLMVIFLKVFSNSTEEVLAYSPLFTVSFKFSFSAIEGVGINFLCNDEYKTYGKAIVLEWKLTWSDGHSQVNVLKYFRLFSEDLGPFTVLNIQKCYEYSFHECRNAAATAPGSPSSPSHCCWRASTAQILNQNLWFSRMRAPGMRWLLGGRTEGDKKAAKVPKPSKNEVLMVNTGSLSTGGGISAVKADLGKIVLTNSVCLEVEEKNIGLSQRVEKHCLGSNKKRSGNQANDR</sequence>
<evidence type="ECO:0000256" key="5">
    <source>
        <dbReference type="ARBA" id="ARBA00046961"/>
    </source>
</evidence>
<evidence type="ECO:0000313" key="7">
    <source>
        <dbReference type="EMBL" id="MXQ91411.1"/>
    </source>
</evidence>
<evidence type="ECO:0000256" key="1">
    <source>
        <dbReference type="ARBA" id="ARBA00022540"/>
    </source>
</evidence>
<gene>
    <name evidence="7" type="ORF">E5288_WYG004684</name>
</gene>
<comment type="caution">
    <text evidence="7">The sequence shown here is derived from an EMBL/GenBank/DDBJ whole genome shotgun (WGS) entry which is preliminary data.</text>
</comment>